<dbReference type="PANTHER" id="PTHR35046:SF9">
    <property type="entry name" value="RNA-DIRECTED DNA POLYMERASE"/>
    <property type="match status" value="1"/>
</dbReference>
<organism evidence="2 3">
    <name type="scientific">Mucuna pruriens</name>
    <name type="common">Velvet bean</name>
    <name type="synonym">Dolichos pruriens</name>
    <dbReference type="NCBI Taxonomy" id="157652"/>
    <lineage>
        <taxon>Eukaryota</taxon>
        <taxon>Viridiplantae</taxon>
        <taxon>Streptophyta</taxon>
        <taxon>Embryophyta</taxon>
        <taxon>Tracheophyta</taxon>
        <taxon>Spermatophyta</taxon>
        <taxon>Magnoliopsida</taxon>
        <taxon>eudicotyledons</taxon>
        <taxon>Gunneridae</taxon>
        <taxon>Pentapetalae</taxon>
        <taxon>rosids</taxon>
        <taxon>fabids</taxon>
        <taxon>Fabales</taxon>
        <taxon>Fabaceae</taxon>
        <taxon>Papilionoideae</taxon>
        <taxon>50 kb inversion clade</taxon>
        <taxon>NPAAA clade</taxon>
        <taxon>indigoferoid/millettioid clade</taxon>
        <taxon>Phaseoleae</taxon>
        <taxon>Mucuna</taxon>
    </lineage>
</organism>
<dbReference type="OrthoDB" id="1719899at2759"/>
<protein>
    <recommendedName>
        <fullName evidence="4">CCHC-type domain-containing protein</fullName>
    </recommendedName>
</protein>
<feature type="non-terminal residue" evidence="2">
    <location>
        <position position="1"/>
    </location>
</feature>
<feature type="compositionally biased region" description="Low complexity" evidence="1">
    <location>
        <begin position="60"/>
        <end position="69"/>
    </location>
</feature>
<feature type="region of interest" description="Disordered" evidence="1">
    <location>
        <begin position="54"/>
        <end position="78"/>
    </location>
</feature>
<dbReference type="CDD" id="cd00303">
    <property type="entry name" value="retropepsin_like"/>
    <property type="match status" value="1"/>
</dbReference>
<evidence type="ECO:0000313" key="3">
    <source>
        <dbReference type="Proteomes" id="UP000257109"/>
    </source>
</evidence>
<evidence type="ECO:0000313" key="2">
    <source>
        <dbReference type="EMBL" id="RDY10278.1"/>
    </source>
</evidence>
<gene>
    <name evidence="2" type="ORF">CR513_05214</name>
</gene>
<dbReference type="PANTHER" id="PTHR35046">
    <property type="entry name" value="ZINC KNUCKLE (CCHC-TYPE) FAMILY PROTEIN"/>
    <property type="match status" value="1"/>
</dbReference>
<proteinExistence type="predicted"/>
<sequence>MSPKKGSEPFQGLKDLTFTPSAPRTSNIKCFKCLDKGQIALQCPNKRAMILREDGEIANDSSQETSTSSESEEHNDDSYDDRDLLMVRRVMASERLVSKLALPTTVHPRSYKLQWLSERGEVIVNRQVGVAFTICKYEDKVLCDVVPIEAIHLLLGRPWTKGMPALLNEFKDVFPDDIRLGLPSLREIEHHIDLSPRKSLPNRAAYMENLEEGKYVQM</sequence>
<name>A0A371I5F2_MUCPR</name>
<comment type="caution">
    <text evidence="2">The sequence shown here is derived from an EMBL/GenBank/DDBJ whole genome shotgun (WGS) entry which is preliminary data.</text>
</comment>
<dbReference type="Proteomes" id="UP000257109">
    <property type="component" value="Unassembled WGS sequence"/>
</dbReference>
<reference evidence="2" key="1">
    <citation type="submission" date="2018-05" db="EMBL/GenBank/DDBJ databases">
        <title>Draft genome of Mucuna pruriens seed.</title>
        <authorList>
            <person name="Nnadi N.E."/>
            <person name="Vos R."/>
            <person name="Hasami M.H."/>
            <person name="Devisetty U.K."/>
            <person name="Aguiy J.C."/>
        </authorList>
    </citation>
    <scope>NUCLEOTIDE SEQUENCE [LARGE SCALE GENOMIC DNA]</scope>
    <source>
        <strain evidence="2">JCA_2017</strain>
    </source>
</reference>
<evidence type="ECO:0008006" key="4">
    <source>
        <dbReference type="Google" id="ProtNLM"/>
    </source>
</evidence>
<keyword evidence="3" id="KW-1185">Reference proteome</keyword>
<accession>A0A371I5F2</accession>
<dbReference type="EMBL" id="QJKJ01000872">
    <property type="protein sequence ID" value="RDY10278.1"/>
    <property type="molecule type" value="Genomic_DNA"/>
</dbReference>
<dbReference type="AlphaFoldDB" id="A0A371I5F2"/>
<evidence type="ECO:0000256" key="1">
    <source>
        <dbReference type="SAM" id="MobiDB-lite"/>
    </source>
</evidence>